<keyword evidence="3" id="KW-1185">Reference proteome</keyword>
<evidence type="ECO:0000313" key="3">
    <source>
        <dbReference type="Proteomes" id="UP000680304"/>
    </source>
</evidence>
<reference evidence="2 3" key="1">
    <citation type="submission" date="2021-04" db="EMBL/GenBank/DDBJ databases">
        <title>Draft genome sequence of Paenibacillus cisolokensis, LC2-13A.</title>
        <authorList>
            <person name="Uke A."/>
            <person name="Chhe C."/>
            <person name="Baramee S."/>
            <person name="Kosugi A."/>
        </authorList>
    </citation>
    <scope>NUCLEOTIDE SEQUENCE [LARGE SCALE GENOMIC DNA]</scope>
    <source>
        <strain evidence="2 3">LC2-13A</strain>
    </source>
</reference>
<dbReference type="Pfam" id="PF14399">
    <property type="entry name" value="BtrH_N"/>
    <property type="match status" value="1"/>
</dbReference>
<dbReference type="EMBL" id="BOVJ01000074">
    <property type="protein sequence ID" value="GIQ63895.1"/>
    <property type="molecule type" value="Genomic_DNA"/>
</dbReference>
<evidence type="ECO:0000313" key="2">
    <source>
        <dbReference type="EMBL" id="GIQ63895.1"/>
    </source>
</evidence>
<dbReference type="RefSeq" id="WP_213528883.1">
    <property type="nucleotide sequence ID" value="NZ_BOVJ01000074.1"/>
</dbReference>
<proteinExistence type="predicted"/>
<gene>
    <name evidence="2" type="ORF">PACILC2_24630</name>
</gene>
<organism evidence="2 3">
    <name type="scientific">Paenibacillus cisolokensis</name>
    <dbReference type="NCBI Taxonomy" id="1658519"/>
    <lineage>
        <taxon>Bacteria</taxon>
        <taxon>Bacillati</taxon>
        <taxon>Bacillota</taxon>
        <taxon>Bacilli</taxon>
        <taxon>Bacillales</taxon>
        <taxon>Paenibacillaceae</taxon>
        <taxon>Paenibacillus</taxon>
    </lineage>
</organism>
<feature type="domain" description="Butirosin biosynthesis protein H N-terminal" evidence="1">
    <location>
        <begin position="15"/>
        <end position="143"/>
    </location>
</feature>
<evidence type="ECO:0000259" key="1">
    <source>
        <dbReference type="Pfam" id="PF14399"/>
    </source>
</evidence>
<dbReference type="Proteomes" id="UP000680304">
    <property type="component" value="Unassembled WGS sequence"/>
</dbReference>
<name>A0ABQ4N6R8_9BACL</name>
<comment type="caution">
    <text evidence="2">The sequence shown here is derived from an EMBL/GenBank/DDBJ whole genome shotgun (WGS) entry which is preliminary data.</text>
</comment>
<sequence length="307" mass="35583">MRQSSIFPLEKGVLCFTANLRNYLSYYSLKCTENWLQGVLGCLGFFYTPSAETNNVVHGLNGSWHDIFTRLQKQLDTPLSSKEFSVNCNIHNLLNEIVDSYKIGLIWIDQYELDYSVYYKKTHLWGLVVFLGVEAEHIVIFDNGLRKIPIQIFAKAVSKDGKIIIYYSGTECLIWGKKDKIIVLEGIQATIECLTSVNSVNNEYYGILGMEKFLYDFISCVETERIYNFYYQLNRPSGMTLSRESMVRFCIELKEKWPFLKTESCQMIYEEAKDKWRKIANLLFKLSNTGSEELKKGSSIVFMMLLS</sequence>
<protein>
    <recommendedName>
        <fullName evidence="1">Butirosin biosynthesis protein H N-terminal domain-containing protein</fullName>
    </recommendedName>
</protein>
<accession>A0ABQ4N6R8</accession>
<dbReference type="InterPro" id="IPR026935">
    <property type="entry name" value="BtrH_N"/>
</dbReference>